<dbReference type="PANTHER" id="PTHR43685:SF2">
    <property type="entry name" value="GLYCOSYLTRANSFERASE 2-LIKE DOMAIN-CONTAINING PROTEIN"/>
    <property type="match status" value="1"/>
</dbReference>
<dbReference type="InterPro" id="IPR050834">
    <property type="entry name" value="Glycosyltransf_2"/>
</dbReference>
<name>A0ABM9EB15_9HYPH</name>
<proteinExistence type="predicted"/>
<keyword evidence="2" id="KW-0808">Transferase</keyword>
<dbReference type="PANTHER" id="PTHR43685">
    <property type="entry name" value="GLYCOSYLTRANSFERASE"/>
    <property type="match status" value="1"/>
</dbReference>
<evidence type="ECO:0000259" key="1">
    <source>
        <dbReference type="Pfam" id="PF00535"/>
    </source>
</evidence>
<gene>
    <name evidence="2" type="ORF">MES4922_50001</name>
</gene>
<dbReference type="InterPro" id="IPR001173">
    <property type="entry name" value="Glyco_trans_2-like"/>
</dbReference>
<protein>
    <submittedName>
        <fullName evidence="2">Glycosyl transferase family 2</fullName>
    </submittedName>
</protein>
<evidence type="ECO:0000313" key="3">
    <source>
        <dbReference type="Proteomes" id="UP001152604"/>
    </source>
</evidence>
<keyword evidence="3" id="KW-1185">Reference proteome</keyword>
<feature type="domain" description="Glycosyltransferase 2-like" evidence="1">
    <location>
        <begin position="7"/>
        <end position="168"/>
    </location>
</feature>
<accession>A0ABM9EB15</accession>
<dbReference type="GO" id="GO:0016740">
    <property type="term" value="F:transferase activity"/>
    <property type="evidence" value="ECO:0007669"/>
    <property type="project" value="UniProtKB-KW"/>
</dbReference>
<dbReference type="Proteomes" id="UP001152604">
    <property type="component" value="Unassembled WGS sequence"/>
</dbReference>
<sequence length="330" mass="37381">MNGELVSVVIPAHNAQDTIDETLRSVRSQSYRALEIIVVDDGSRDQTAAIARSHAEIDTRVRLIEQANAGVAAARNTGWRAARSNLIAFVDADDLWAPTKIERQLAVLDRTGEKVGLVYCWYLVIDAQSMITDHRQHRPNWRGDVLERLFYGNFVGNGSAALVRRQALIDADGFESRLREAGAQGCEDILFYCRVAERYHFEVVEEPLIGYRYLPGNMSSDMSRMLRSWMLVVDEMLGRHPGAAPTLCKGLYFYSAWLLERTLHQRQPRHVLPIMSLLLRYHPAIAMRIIAVDLPRAGAQWARRVVTRLVRGRRPIPPQVTARFPAGELK</sequence>
<dbReference type="CDD" id="cd00761">
    <property type="entry name" value="Glyco_tranf_GTA_type"/>
    <property type="match status" value="1"/>
</dbReference>
<dbReference type="RefSeq" id="WP_254027559.1">
    <property type="nucleotide sequence ID" value="NZ_CAKXZS010000045.1"/>
</dbReference>
<reference evidence="2" key="1">
    <citation type="submission" date="2022-03" db="EMBL/GenBank/DDBJ databases">
        <authorList>
            <person name="Brunel B."/>
        </authorList>
    </citation>
    <scope>NUCLEOTIDE SEQUENCE</scope>
    <source>
        <strain evidence="2">STM4922sample</strain>
    </source>
</reference>
<dbReference type="InterPro" id="IPR029044">
    <property type="entry name" value="Nucleotide-diphossugar_trans"/>
</dbReference>
<dbReference type="EMBL" id="CAKXZS010000045">
    <property type="protein sequence ID" value="CAH2406388.1"/>
    <property type="molecule type" value="Genomic_DNA"/>
</dbReference>
<dbReference type="Gene3D" id="3.90.550.10">
    <property type="entry name" value="Spore Coat Polysaccharide Biosynthesis Protein SpsA, Chain A"/>
    <property type="match status" value="1"/>
</dbReference>
<evidence type="ECO:0000313" key="2">
    <source>
        <dbReference type="EMBL" id="CAH2406388.1"/>
    </source>
</evidence>
<dbReference type="SUPFAM" id="SSF53448">
    <property type="entry name" value="Nucleotide-diphospho-sugar transferases"/>
    <property type="match status" value="1"/>
</dbReference>
<organism evidence="2 3">
    <name type="scientific">Mesorhizobium ventifaucium</name>
    <dbReference type="NCBI Taxonomy" id="666020"/>
    <lineage>
        <taxon>Bacteria</taxon>
        <taxon>Pseudomonadati</taxon>
        <taxon>Pseudomonadota</taxon>
        <taxon>Alphaproteobacteria</taxon>
        <taxon>Hyphomicrobiales</taxon>
        <taxon>Phyllobacteriaceae</taxon>
        <taxon>Mesorhizobium</taxon>
    </lineage>
</organism>
<comment type="caution">
    <text evidence="2">The sequence shown here is derived from an EMBL/GenBank/DDBJ whole genome shotgun (WGS) entry which is preliminary data.</text>
</comment>
<dbReference type="Pfam" id="PF00535">
    <property type="entry name" value="Glycos_transf_2"/>
    <property type="match status" value="1"/>
</dbReference>